<name>A0A158SZ69_HAEIF</name>
<gene>
    <name evidence="1" type="ORF">NTHI1209_01803</name>
</gene>
<evidence type="ECO:0000313" key="1">
    <source>
        <dbReference type="EMBL" id="KIS36163.1"/>
    </source>
</evidence>
<evidence type="ECO:0000313" key="2">
    <source>
        <dbReference type="Proteomes" id="UP000050700"/>
    </source>
</evidence>
<dbReference type="Proteomes" id="UP000050700">
    <property type="component" value="Unassembled WGS sequence"/>
</dbReference>
<organism evidence="1 2">
    <name type="scientific">Haemophilus influenzae</name>
    <dbReference type="NCBI Taxonomy" id="727"/>
    <lineage>
        <taxon>Bacteria</taxon>
        <taxon>Pseudomonadati</taxon>
        <taxon>Pseudomonadota</taxon>
        <taxon>Gammaproteobacteria</taxon>
        <taxon>Pasteurellales</taxon>
        <taxon>Pasteurellaceae</taxon>
        <taxon>Haemophilus</taxon>
    </lineage>
</organism>
<dbReference type="AlphaFoldDB" id="A0A158SZ69"/>
<accession>A0A158SZ69</accession>
<reference evidence="1 2" key="1">
    <citation type="submission" date="2014-05" db="EMBL/GenBank/DDBJ databases">
        <title>Methylome analysis of the phasevarions of Haemophilus influenzae.</title>
        <authorList>
            <person name="Atack J.M."/>
            <person name="Fox K.L."/>
            <person name="Power P.M."/>
            <person name="Clark T."/>
            <person name="Jurcisek J."/>
            <person name="Korlach J."/>
            <person name="Bakaletz L.O."/>
            <person name="Jennings M.P."/>
        </authorList>
    </citation>
    <scope>NUCLEOTIDE SEQUENCE [LARGE SCALE GENOMIC DNA]</scope>
    <source>
        <strain evidence="1 2">1209</strain>
    </source>
</reference>
<sequence length="63" mass="7214">MNKYLFFTNFNELYSKVHCLIEQATCSCFNKIGSLGYLPHIYCGVFSCSFYNKNGVLKNNNAT</sequence>
<comment type="caution">
    <text evidence="1">The sequence shown here is derived from an EMBL/GenBank/DDBJ whole genome shotgun (WGS) entry which is preliminary data.</text>
</comment>
<protein>
    <submittedName>
        <fullName evidence="1">Uncharacterized protein</fullName>
    </submittedName>
</protein>
<proteinExistence type="predicted"/>
<dbReference type="EMBL" id="JMQP01000002">
    <property type="protein sequence ID" value="KIS36163.1"/>
    <property type="molecule type" value="Genomic_DNA"/>
</dbReference>